<organism evidence="1 2">
    <name type="scientific">Arcticibacter pallidicorallinus</name>
    <dbReference type="NCBI Taxonomy" id="1259464"/>
    <lineage>
        <taxon>Bacteria</taxon>
        <taxon>Pseudomonadati</taxon>
        <taxon>Bacteroidota</taxon>
        <taxon>Sphingobacteriia</taxon>
        <taxon>Sphingobacteriales</taxon>
        <taxon>Sphingobacteriaceae</taxon>
        <taxon>Arcticibacter</taxon>
    </lineage>
</organism>
<dbReference type="OrthoDB" id="798220at2"/>
<comment type="caution">
    <text evidence="1">The sequence shown here is derived from an EMBL/GenBank/DDBJ whole genome shotgun (WGS) entry which is preliminary data.</text>
</comment>
<sequence length="95" mass="11092">MKDRQISISRHSFQVVRSGERLLALAFAIISELREIKELLRIQNERGNDARLFTVDEAAEKKKVPVRLMAEWEKAGKLPSVHLLGKRYYQEKDLE</sequence>
<evidence type="ECO:0000313" key="2">
    <source>
        <dbReference type="Proteomes" id="UP000238034"/>
    </source>
</evidence>
<dbReference type="EMBL" id="PVTH01000001">
    <property type="protein sequence ID" value="PRY55276.1"/>
    <property type="molecule type" value="Genomic_DNA"/>
</dbReference>
<accession>A0A2T0UBF8</accession>
<dbReference type="SUPFAM" id="SSF46955">
    <property type="entry name" value="Putative DNA-binding domain"/>
    <property type="match status" value="1"/>
</dbReference>
<evidence type="ECO:0008006" key="3">
    <source>
        <dbReference type="Google" id="ProtNLM"/>
    </source>
</evidence>
<dbReference type="InterPro" id="IPR009061">
    <property type="entry name" value="DNA-bd_dom_put_sf"/>
</dbReference>
<proteinExistence type="predicted"/>
<evidence type="ECO:0000313" key="1">
    <source>
        <dbReference type="EMBL" id="PRY55276.1"/>
    </source>
</evidence>
<name>A0A2T0UBF8_9SPHI</name>
<dbReference type="Proteomes" id="UP000238034">
    <property type="component" value="Unassembled WGS sequence"/>
</dbReference>
<keyword evidence="2" id="KW-1185">Reference proteome</keyword>
<gene>
    <name evidence="1" type="ORF">B0I27_101245</name>
</gene>
<dbReference type="RefSeq" id="WP_106290565.1">
    <property type="nucleotide sequence ID" value="NZ_PVTH01000001.1"/>
</dbReference>
<reference evidence="1 2" key="1">
    <citation type="submission" date="2018-03" db="EMBL/GenBank/DDBJ databases">
        <title>Genomic Encyclopedia of Type Strains, Phase III (KMG-III): the genomes of soil and plant-associated and newly described type strains.</title>
        <authorList>
            <person name="Whitman W."/>
        </authorList>
    </citation>
    <scope>NUCLEOTIDE SEQUENCE [LARGE SCALE GENOMIC DNA]</scope>
    <source>
        <strain evidence="1 2">CGMCC 1.9313</strain>
    </source>
</reference>
<dbReference type="AlphaFoldDB" id="A0A2T0UBF8"/>
<protein>
    <recommendedName>
        <fullName evidence="3">Helix-turn-helix protein</fullName>
    </recommendedName>
</protein>